<dbReference type="Proteomes" id="UP000054549">
    <property type="component" value="Unassembled WGS sequence"/>
</dbReference>
<evidence type="ECO:0000313" key="2">
    <source>
        <dbReference type="Proteomes" id="UP000054549"/>
    </source>
</evidence>
<dbReference type="AlphaFoldDB" id="A0A0C2WPJ9"/>
<accession>A0A0C2WPJ9</accession>
<gene>
    <name evidence="1" type="ORF">M378DRAFT_164234</name>
</gene>
<dbReference type="InterPro" id="IPR027417">
    <property type="entry name" value="P-loop_NTPase"/>
</dbReference>
<evidence type="ECO:0000313" key="1">
    <source>
        <dbReference type="EMBL" id="KIL63567.1"/>
    </source>
</evidence>
<sequence>MVDPNVSTFLNAQNIAITGGEITTVGGNYTNVPSNVPPPDQTPPVPPLWSPSTFFTGRDSYLQALKDHFSPNLDGERKKFLLYGMGGIGKTQICLKFIEKYGKKWFGFLFFFWFGV</sequence>
<proteinExistence type="predicted"/>
<reference evidence="1 2" key="1">
    <citation type="submission" date="2014-04" db="EMBL/GenBank/DDBJ databases">
        <title>Evolutionary Origins and Diversification of the Mycorrhizal Mutualists.</title>
        <authorList>
            <consortium name="DOE Joint Genome Institute"/>
            <consortium name="Mycorrhizal Genomics Consortium"/>
            <person name="Kohler A."/>
            <person name="Kuo A."/>
            <person name="Nagy L.G."/>
            <person name="Floudas D."/>
            <person name="Copeland A."/>
            <person name="Barry K.W."/>
            <person name="Cichocki N."/>
            <person name="Veneault-Fourrey C."/>
            <person name="LaButti K."/>
            <person name="Lindquist E.A."/>
            <person name="Lipzen A."/>
            <person name="Lundell T."/>
            <person name="Morin E."/>
            <person name="Murat C."/>
            <person name="Riley R."/>
            <person name="Ohm R."/>
            <person name="Sun H."/>
            <person name="Tunlid A."/>
            <person name="Henrissat B."/>
            <person name="Grigoriev I.V."/>
            <person name="Hibbett D.S."/>
            <person name="Martin F."/>
        </authorList>
    </citation>
    <scope>NUCLEOTIDE SEQUENCE [LARGE SCALE GENOMIC DNA]</scope>
    <source>
        <strain evidence="1 2">Koide BX008</strain>
    </source>
</reference>
<dbReference type="HOGENOM" id="CLU_095759_2_1_1"/>
<dbReference type="EMBL" id="KN818257">
    <property type="protein sequence ID" value="KIL63567.1"/>
    <property type="molecule type" value="Genomic_DNA"/>
</dbReference>
<dbReference type="OrthoDB" id="3258722at2759"/>
<protein>
    <recommendedName>
        <fullName evidence="3">NB-ARC domain-containing protein</fullName>
    </recommendedName>
</protein>
<keyword evidence="2" id="KW-1185">Reference proteome</keyword>
<evidence type="ECO:0008006" key="3">
    <source>
        <dbReference type="Google" id="ProtNLM"/>
    </source>
</evidence>
<name>A0A0C2WPJ9_AMAMK</name>
<dbReference type="SUPFAM" id="SSF52540">
    <property type="entry name" value="P-loop containing nucleoside triphosphate hydrolases"/>
    <property type="match status" value="1"/>
</dbReference>
<dbReference type="InParanoid" id="A0A0C2WPJ9"/>
<organism evidence="1 2">
    <name type="scientific">Amanita muscaria (strain Koide BX008)</name>
    <dbReference type="NCBI Taxonomy" id="946122"/>
    <lineage>
        <taxon>Eukaryota</taxon>
        <taxon>Fungi</taxon>
        <taxon>Dikarya</taxon>
        <taxon>Basidiomycota</taxon>
        <taxon>Agaricomycotina</taxon>
        <taxon>Agaricomycetes</taxon>
        <taxon>Agaricomycetidae</taxon>
        <taxon>Agaricales</taxon>
        <taxon>Pluteineae</taxon>
        <taxon>Amanitaceae</taxon>
        <taxon>Amanita</taxon>
    </lineage>
</organism>
<dbReference type="Gene3D" id="3.40.50.300">
    <property type="entry name" value="P-loop containing nucleotide triphosphate hydrolases"/>
    <property type="match status" value="1"/>
</dbReference>